<name>A0A975IBM2_9SPIR</name>
<dbReference type="Proteomes" id="UP000671995">
    <property type="component" value="Chromosome"/>
</dbReference>
<dbReference type="RefSeq" id="WP_210117696.1">
    <property type="nucleotide sequence ID" value="NZ_CP054257.1"/>
</dbReference>
<protein>
    <submittedName>
        <fullName evidence="1">Uncharacterized protein</fullName>
    </submittedName>
</protein>
<organism evidence="1 2">
    <name type="scientific">Treponema parvum</name>
    <dbReference type="NCBI Taxonomy" id="138851"/>
    <lineage>
        <taxon>Bacteria</taxon>
        <taxon>Pseudomonadati</taxon>
        <taxon>Spirochaetota</taxon>
        <taxon>Spirochaetia</taxon>
        <taxon>Spirochaetales</taxon>
        <taxon>Treponemataceae</taxon>
        <taxon>Treponema</taxon>
    </lineage>
</organism>
<gene>
    <name evidence="1" type="ORF">HRI96_01050</name>
</gene>
<proteinExistence type="predicted"/>
<dbReference type="AlphaFoldDB" id="A0A975IBM2"/>
<reference evidence="1" key="2">
    <citation type="journal article" date="2021" name="Microbiol. Resour. Announc.">
        <title>Complete Genome Sequences of Three Human Oral Treponema parvum Isolates.</title>
        <authorList>
            <person name="Zeng H."/>
            <person name="Watt R.M."/>
        </authorList>
    </citation>
    <scope>NUCLEOTIDE SEQUENCE</scope>
    <source>
        <strain evidence="1">ATCC 700773</strain>
    </source>
</reference>
<evidence type="ECO:0000313" key="2">
    <source>
        <dbReference type="Proteomes" id="UP000671995"/>
    </source>
</evidence>
<sequence>MGKKINYSQPLSIIWDAYDKSNKNGRLDPKEFIWEWLTPQIKNPFLPDGTQVQTNILISEMFYADTQKEFLHLYFVDKSLRDFLKELPIKDFEGLILTILEKGIDIEGGAVNTFGQTVKTGKTEKSFEFGIHIPFENKHKGYAFSFIYHPRDKKLFFVWLVGENSGFITVDQYKTLMNDNSENSKLLVEYFQLAVNTIIYMNTFPNCVIDGVPINIKEEYSKKIEITEKVIDIIKSDSTRIVMPHSRRAYFKRLTSDFYTHKKGQTILVKETMVNGKAKTVYTANDLEKFID</sequence>
<evidence type="ECO:0000313" key="1">
    <source>
        <dbReference type="EMBL" id="QTQ10902.1"/>
    </source>
</evidence>
<dbReference type="EMBL" id="CP054257">
    <property type="protein sequence ID" value="QTQ10902.1"/>
    <property type="molecule type" value="Genomic_DNA"/>
</dbReference>
<accession>A0A975IBM2</accession>
<reference evidence="1" key="1">
    <citation type="submission" date="2020-05" db="EMBL/GenBank/DDBJ databases">
        <authorList>
            <person name="Zeng H."/>
            <person name="Chan Y.K."/>
            <person name="Watt R.M."/>
        </authorList>
    </citation>
    <scope>NUCLEOTIDE SEQUENCE</scope>
    <source>
        <strain evidence="1">ATCC 700773</strain>
    </source>
</reference>